<evidence type="ECO:0000313" key="2">
    <source>
        <dbReference type="EMBL" id="GMK54618.1"/>
    </source>
</evidence>
<organism evidence="2 3">
    <name type="scientific">Cutaneotrichosporon spelunceum</name>
    <dbReference type="NCBI Taxonomy" id="1672016"/>
    <lineage>
        <taxon>Eukaryota</taxon>
        <taxon>Fungi</taxon>
        <taxon>Dikarya</taxon>
        <taxon>Basidiomycota</taxon>
        <taxon>Agaricomycotina</taxon>
        <taxon>Tremellomycetes</taxon>
        <taxon>Trichosporonales</taxon>
        <taxon>Trichosporonaceae</taxon>
        <taxon>Cutaneotrichosporon</taxon>
    </lineage>
</organism>
<protein>
    <recommendedName>
        <fullName evidence="4">Myb/SANT-like domain-containing protein</fullName>
    </recommendedName>
</protein>
<reference evidence="2" key="1">
    <citation type="journal article" date="2023" name="BMC Genomics">
        <title>Chromosome-level genome assemblies of Cutaneotrichosporon spp. (Trichosporonales, Basidiomycota) reveal imbalanced evolution between nucleotide sequences and chromosome synteny.</title>
        <authorList>
            <person name="Kobayashi Y."/>
            <person name="Kayamori A."/>
            <person name="Aoki K."/>
            <person name="Shiwa Y."/>
            <person name="Matsutani M."/>
            <person name="Fujita N."/>
            <person name="Sugita T."/>
            <person name="Iwasaki W."/>
            <person name="Tanaka N."/>
            <person name="Takashima M."/>
        </authorList>
    </citation>
    <scope>NUCLEOTIDE SEQUENCE</scope>
    <source>
        <strain evidence="2">HIS016</strain>
    </source>
</reference>
<feature type="compositionally biased region" description="Basic and acidic residues" evidence="1">
    <location>
        <begin position="1"/>
        <end position="10"/>
    </location>
</feature>
<reference evidence="2" key="2">
    <citation type="submission" date="2023-06" db="EMBL/GenBank/DDBJ databases">
        <authorList>
            <person name="Kobayashi Y."/>
            <person name="Kayamori A."/>
            <person name="Aoki K."/>
            <person name="Shiwa Y."/>
            <person name="Fujita N."/>
            <person name="Sugita T."/>
            <person name="Iwasaki W."/>
            <person name="Tanaka N."/>
            <person name="Takashima M."/>
        </authorList>
    </citation>
    <scope>NUCLEOTIDE SEQUENCE</scope>
    <source>
        <strain evidence="2">HIS016</strain>
    </source>
</reference>
<comment type="caution">
    <text evidence="2">The sequence shown here is derived from an EMBL/GenBank/DDBJ whole genome shotgun (WGS) entry which is preliminary data.</text>
</comment>
<keyword evidence="3" id="KW-1185">Reference proteome</keyword>
<sequence length="86" mass="9813">MHGADADATREMTATAKRKAQQKPTNRYRYWSEEELKFCIDFWVQFQANNPGQKAGLDAGVQCVEAMRKAGYNRSVKGVLARFKKI</sequence>
<evidence type="ECO:0000256" key="1">
    <source>
        <dbReference type="SAM" id="MobiDB-lite"/>
    </source>
</evidence>
<feature type="region of interest" description="Disordered" evidence="1">
    <location>
        <begin position="1"/>
        <end position="25"/>
    </location>
</feature>
<dbReference type="AlphaFoldDB" id="A0AAD3TQ34"/>
<name>A0AAD3TQ34_9TREE</name>
<evidence type="ECO:0008006" key="4">
    <source>
        <dbReference type="Google" id="ProtNLM"/>
    </source>
</evidence>
<accession>A0AAD3TQ34</accession>
<gene>
    <name evidence="2" type="ORF">CspeluHIS016_0112040</name>
</gene>
<dbReference type="Proteomes" id="UP001222932">
    <property type="component" value="Unassembled WGS sequence"/>
</dbReference>
<dbReference type="EMBL" id="BTCM01000001">
    <property type="protein sequence ID" value="GMK54618.1"/>
    <property type="molecule type" value="Genomic_DNA"/>
</dbReference>
<proteinExistence type="predicted"/>
<evidence type="ECO:0000313" key="3">
    <source>
        <dbReference type="Proteomes" id="UP001222932"/>
    </source>
</evidence>